<gene>
    <name evidence="1" type="ORF">L1987_48250</name>
</gene>
<evidence type="ECO:0000313" key="1">
    <source>
        <dbReference type="EMBL" id="KAI3773720.1"/>
    </source>
</evidence>
<evidence type="ECO:0000313" key="2">
    <source>
        <dbReference type="Proteomes" id="UP001056120"/>
    </source>
</evidence>
<name>A0ACB9FSC1_9ASTR</name>
<dbReference type="EMBL" id="CM042033">
    <property type="protein sequence ID" value="KAI3773720.1"/>
    <property type="molecule type" value="Genomic_DNA"/>
</dbReference>
<keyword evidence="2" id="KW-1185">Reference proteome</keyword>
<proteinExistence type="predicted"/>
<organism evidence="1 2">
    <name type="scientific">Smallanthus sonchifolius</name>
    <dbReference type="NCBI Taxonomy" id="185202"/>
    <lineage>
        <taxon>Eukaryota</taxon>
        <taxon>Viridiplantae</taxon>
        <taxon>Streptophyta</taxon>
        <taxon>Embryophyta</taxon>
        <taxon>Tracheophyta</taxon>
        <taxon>Spermatophyta</taxon>
        <taxon>Magnoliopsida</taxon>
        <taxon>eudicotyledons</taxon>
        <taxon>Gunneridae</taxon>
        <taxon>Pentapetalae</taxon>
        <taxon>asterids</taxon>
        <taxon>campanulids</taxon>
        <taxon>Asterales</taxon>
        <taxon>Asteraceae</taxon>
        <taxon>Asteroideae</taxon>
        <taxon>Heliantheae alliance</taxon>
        <taxon>Millerieae</taxon>
        <taxon>Smallanthus</taxon>
    </lineage>
</organism>
<protein>
    <submittedName>
        <fullName evidence="1">Uncharacterized protein</fullName>
    </submittedName>
</protein>
<reference evidence="2" key="1">
    <citation type="journal article" date="2022" name="Mol. Ecol. Resour.">
        <title>The genomes of chicory, endive, great burdock and yacon provide insights into Asteraceae palaeo-polyploidization history and plant inulin production.</title>
        <authorList>
            <person name="Fan W."/>
            <person name="Wang S."/>
            <person name="Wang H."/>
            <person name="Wang A."/>
            <person name="Jiang F."/>
            <person name="Liu H."/>
            <person name="Zhao H."/>
            <person name="Xu D."/>
            <person name="Zhang Y."/>
        </authorList>
    </citation>
    <scope>NUCLEOTIDE SEQUENCE [LARGE SCALE GENOMIC DNA]</scope>
    <source>
        <strain evidence="2">cv. Yunnan</strain>
    </source>
</reference>
<reference evidence="1 2" key="2">
    <citation type="journal article" date="2022" name="Mol. Ecol. Resour.">
        <title>The genomes of chicory, endive, great burdock and yacon provide insights into Asteraceae paleo-polyploidization history and plant inulin production.</title>
        <authorList>
            <person name="Fan W."/>
            <person name="Wang S."/>
            <person name="Wang H."/>
            <person name="Wang A."/>
            <person name="Jiang F."/>
            <person name="Liu H."/>
            <person name="Zhao H."/>
            <person name="Xu D."/>
            <person name="Zhang Y."/>
        </authorList>
    </citation>
    <scope>NUCLEOTIDE SEQUENCE [LARGE SCALE GENOMIC DNA]</scope>
    <source>
        <strain evidence="2">cv. Yunnan</strain>
        <tissue evidence="1">Leaves</tissue>
    </source>
</reference>
<dbReference type="Proteomes" id="UP001056120">
    <property type="component" value="Linkage Group LG16"/>
</dbReference>
<comment type="caution">
    <text evidence="1">The sequence shown here is derived from an EMBL/GenBank/DDBJ whole genome shotgun (WGS) entry which is preliminary data.</text>
</comment>
<accession>A0ACB9FSC1</accession>
<sequence length="121" mass="13328">MSCSSFLTTVSVSSHSYSSVLYDDLCQTHLYAFTHLLTLILLVVLLVGCALVLPCYVVKNCMMKKAMAKQATNPLIDEYKRYDVEDEGYMVRSVEKASSSGQASSAKKAKIKESYGCVHPS</sequence>